<name>A0ABW4TF09_9ACTN</name>
<keyword evidence="3" id="KW-1185">Reference proteome</keyword>
<gene>
    <name evidence="2" type="ORF">ACFSKW_49790</name>
</gene>
<evidence type="ECO:0000313" key="3">
    <source>
        <dbReference type="Proteomes" id="UP001597368"/>
    </source>
</evidence>
<dbReference type="Proteomes" id="UP001597368">
    <property type="component" value="Unassembled WGS sequence"/>
</dbReference>
<dbReference type="RefSeq" id="WP_379582001.1">
    <property type="nucleotide sequence ID" value="NZ_JBHUFV010000084.1"/>
</dbReference>
<evidence type="ECO:0000313" key="2">
    <source>
        <dbReference type="EMBL" id="MFD1939582.1"/>
    </source>
</evidence>
<proteinExistence type="predicted"/>
<evidence type="ECO:0000256" key="1">
    <source>
        <dbReference type="SAM" id="MobiDB-lite"/>
    </source>
</evidence>
<dbReference type="EMBL" id="JBHUFV010000084">
    <property type="protein sequence ID" value="MFD1939582.1"/>
    <property type="molecule type" value="Genomic_DNA"/>
</dbReference>
<reference evidence="3" key="1">
    <citation type="journal article" date="2019" name="Int. J. Syst. Evol. Microbiol.">
        <title>The Global Catalogue of Microorganisms (GCM) 10K type strain sequencing project: providing services to taxonomists for standard genome sequencing and annotation.</title>
        <authorList>
            <consortium name="The Broad Institute Genomics Platform"/>
            <consortium name="The Broad Institute Genome Sequencing Center for Infectious Disease"/>
            <person name="Wu L."/>
            <person name="Ma J."/>
        </authorList>
    </citation>
    <scope>NUCLEOTIDE SEQUENCE [LARGE SCALE GENOMIC DNA]</scope>
    <source>
        <strain evidence="3">ICMP 6774ER</strain>
    </source>
</reference>
<feature type="region of interest" description="Disordered" evidence="1">
    <location>
        <begin position="71"/>
        <end position="96"/>
    </location>
</feature>
<comment type="caution">
    <text evidence="2">The sequence shown here is derived from an EMBL/GenBank/DDBJ whole genome shotgun (WGS) entry which is preliminary data.</text>
</comment>
<accession>A0ABW4TF09</accession>
<sequence>MSLSQLHLQVSQGERTYDLHVTAVDGGHQVEVTGSDANGEQIAELRGTLPKADLALVVQLLTSGAAALGKMPRTGATVEERRQQHRNSHQPWTDEDDQRLKELAAAPGASITGLMEHFGRSRASIEARLPKVGVEPALPLKAPQ</sequence>
<organism evidence="2 3">
    <name type="scientific">Nonomuraea mangrovi</name>
    <dbReference type="NCBI Taxonomy" id="2316207"/>
    <lineage>
        <taxon>Bacteria</taxon>
        <taxon>Bacillati</taxon>
        <taxon>Actinomycetota</taxon>
        <taxon>Actinomycetes</taxon>
        <taxon>Streptosporangiales</taxon>
        <taxon>Streptosporangiaceae</taxon>
        <taxon>Nonomuraea</taxon>
    </lineage>
</organism>
<protein>
    <submittedName>
        <fullName evidence="2">Uncharacterized protein</fullName>
    </submittedName>
</protein>